<feature type="region of interest" description="Disordered" evidence="9">
    <location>
        <begin position="520"/>
        <end position="540"/>
    </location>
</feature>
<evidence type="ECO:0000313" key="12">
    <source>
        <dbReference type="Proteomes" id="UP001285441"/>
    </source>
</evidence>
<evidence type="ECO:0000256" key="7">
    <source>
        <dbReference type="ARBA" id="ARBA00023125"/>
    </source>
</evidence>
<dbReference type="PANTHER" id="PTHR14513">
    <property type="entry name" value="PROTECTION OF TELOMERES 1"/>
    <property type="match status" value="1"/>
</dbReference>
<reference evidence="11" key="1">
    <citation type="journal article" date="2023" name="Mol. Phylogenet. Evol.">
        <title>Genome-scale phylogeny and comparative genomics of the fungal order Sordariales.</title>
        <authorList>
            <person name="Hensen N."/>
            <person name="Bonometti L."/>
            <person name="Westerberg I."/>
            <person name="Brannstrom I.O."/>
            <person name="Guillou S."/>
            <person name="Cros-Aarteil S."/>
            <person name="Calhoun S."/>
            <person name="Haridas S."/>
            <person name="Kuo A."/>
            <person name="Mondo S."/>
            <person name="Pangilinan J."/>
            <person name="Riley R."/>
            <person name="LaButti K."/>
            <person name="Andreopoulos B."/>
            <person name="Lipzen A."/>
            <person name="Chen C."/>
            <person name="Yan M."/>
            <person name="Daum C."/>
            <person name="Ng V."/>
            <person name="Clum A."/>
            <person name="Steindorff A."/>
            <person name="Ohm R.A."/>
            <person name="Martin F."/>
            <person name="Silar P."/>
            <person name="Natvig D.O."/>
            <person name="Lalanne C."/>
            <person name="Gautier V."/>
            <person name="Ament-Velasquez S.L."/>
            <person name="Kruys A."/>
            <person name="Hutchinson M.I."/>
            <person name="Powell A.J."/>
            <person name="Barry K."/>
            <person name="Miller A.N."/>
            <person name="Grigoriev I.V."/>
            <person name="Debuchy R."/>
            <person name="Gladieux P."/>
            <person name="Hiltunen Thoren M."/>
            <person name="Johannesson H."/>
        </authorList>
    </citation>
    <scope>NUCLEOTIDE SEQUENCE</scope>
    <source>
        <strain evidence="11">CBS 232.78</strain>
    </source>
</reference>
<dbReference type="GO" id="GO:0032210">
    <property type="term" value="P:regulation of telomere maintenance via telomerase"/>
    <property type="evidence" value="ECO:0007669"/>
    <property type="project" value="TreeGrafter"/>
</dbReference>
<dbReference type="GO" id="GO:0000783">
    <property type="term" value="C:nuclear telomere cap complex"/>
    <property type="evidence" value="ECO:0007669"/>
    <property type="project" value="TreeGrafter"/>
</dbReference>
<keyword evidence="5" id="KW-0158">Chromosome</keyword>
<evidence type="ECO:0000313" key="11">
    <source>
        <dbReference type="EMBL" id="KAK3378383.1"/>
    </source>
</evidence>
<keyword evidence="7" id="KW-0238">DNA-binding</keyword>
<gene>
    <name evidence="11" type="ORF">B0H63DRAFT_525618</name>
</gene>
<evidence type="ECO:0000256" key="9">
    <source>
        <dbReference type="SAM" id="MobiDB-lite"/>
    </source>
</evidence>
<feature type="region of interest" description="Disordered" evidence="9">
    <location>
        <begin position="630"/>
        <end position="650"/>
    </location>
</feature>
<dbReference type="FunFam" id="2.40.50.140:FF:000303">
    <property type="entry name" value="Protection of telomeres protein 1"/>
    <property type="match status" value="1"/>
</dbReference>
<dbReference type="InterPro" id="IPR011564">
    <property type="entry name" value="Telomer_end-bd_POT1/Cdc13"/>
</dbReference>
<sequence>MPVGKPPLQASAPGALLASFTTIEDIYEDKVRMGSLINLIGLVKDWQQPFASGGKDWKSSITLLDLTTTENYLYGIKFNLFLSQADMPKVGRCDVVVLHKVKVQNYRGGLSLITHHNTTISVYTASKIPEPPASAAIALQPRSTKDKRVIKDSEHQYVSRFYHQMDKDDVPDEEVFHQKAELSLNVKQKFSLLKDVKDGNKFYDLIVQIVRDPYDDPEKVTLYASDYTTNDRFFHKKYEEDDITSRDPYNYTTGYSESSQVKKEWHGPYGQRSIQITCYEPHATFLRDVEAGQWVSLRNVQVKFGRNGQYLEGYLREDRDAPQKANAEILSTDDPDNIGPRLKDAIRRRRDYEKEKKGQIKERNNELKSKVKQIKAAEAAGAERRKSVASGSPAAVERSVSTDIRDEDSSSKNPERLSKKKRKALRAAERKEEEERLKQKSQVGLNDLITCENPGAPVSSFETILEPAYYEFKSNGQIKKIQLPFSCARYLARARVVNFFPNSLEDFTCSREISEFDVLSDNSASSSEDDSDSERSSLEDTVMAGGRRVWEWRFALELEDATPSPNSSNGRKAPKQRFWATVDNYEAQCLTGLDASNLRTDPDNLERLRLRLSTLWGDLEALKQCSARKRKRGDAANGAAKSNKRLRLGQNLQLEKPPLSSYDDAVENGAEDKDMDTDALAAEVKNIPFACCIKQFGAPYKDKDGATGWERMFGLFGTKISA</sequence>
<dbReference type="Gene3D" id="2.40.50.140">
    <property type="entry name" value="Nucleic acid-binding proteins"/>
    <property type="match status" value="2"/>
</dbReference>
<evidence type="ECO:0000256" key="4">
    <source>
        <dbReference type="ARBA" id="ARBA00015253"/>
    </source>
</evidence>
<protein>
    <recommendedName>
        <fullName evidence="4">Protection of telomeres protein 1</fullName>
    </recommendedName>
</protein>
<dbReference type="SMART" id="SM00976">
    <property type="entry name" value="Telo_bind"/>
    <property type="match status" value="1"/>
</dbReference>
<feature type="compositionally biased region" description="Basic and acidic residues" evidence="9">
    <location>
        <begin position="403"/>
        <end position="417"/>
    </location>
</feature>
<evidence type="ECO:0000256" key="3">
    <source>
        <dbReference type="ARBA" id="ARBA00008442"/>
    </source>
</evidence>
<dbReference type="InterPro" id="IPR012340">
    <property type="entry name" value="NA-bd_OB-fold"/>
</dbReference>
<dbReference type="SUPFAM" id="SSF50249">
    <property type="entry name" value="Nucleic acid-binding proteins"/>
    <property type="match status" value="2"/>
</dbReference>
<evidence type="ECO:0000256" key="8">
    <source>
        <dbReference type="ARBA" id="ARBA00023242"/>
    </source>
</evidence>
<comment type="subcellular location">
    <subcellularLocation>
        <location evidence="2">Chromosome</location>
        <location evidence="2">Telomere</location>
    </subcellularLocation>
    <subcellularLocation>
        <location evidence="1">Nucleus</location>
    </subcellularLocation>
</comment>
<keyword evidence="6" id="KW-0779">Telomere</keyword>
<reference evidence="11" key="2">
    <citation type="submission" date="2023-06" db="EMBL/GenBank/DDBJ databases">
        <authorList>
            <consortium name="Lawrence Berkeley National Laboratory"/>
            <person name="Haridas S."/>
            <person name="Hensen N."/>
            <person name="Bonometti L."/>
            <person name="Westerberg I."/>
            <person name="Brannstrom I.O."/>
            <person name="Guillou S."/>
            <person name="Cros-Aarteil S."/>
            <person name="Calhoun S."/>
            <person name="Kuo A."/>
            <person name="Mondo S."/>
            <person name="Pangilinan J."/>
            <person name="Riley R."/>
            <person name="LaButti K."/>
            <person name="Andreopoulos B."/>
            <person name="Lipzen A."/>
            <person name="Chen C."/>
            <person name="Yanf M."/>
            <person name="Daum C."/>
            <person name="Ng V."/>
            <person name="Clum A."/>
            <person name="Steindorff A."/>
            <person name="Ohm R."/>
            <person name="Martin F."/>
            <person name="Silar P."/>
            <person name="Natvig D."/>
            <person name="Lalanne C."/>
            <person name="Gautier V."/>
            <person name="Ament-velasquez S.L."/>
            <person name="Kruys A."/>
            <person name="Hutchinson M.I."/>
            <person name="Powell A.J."/>
            <person name="Barry K."/>
            <person name="Miller A.N."/>
            <person name="Grigoriev I.V."/>
            <person name="Debuchy R."/>
            <person name="Gladieux P."/>
            <person name="Thoren M.H."/>
            <person name="Johannesson H."/>
        </authorList>
    </citation>
    <scope>NUCLEOTIDE SEQUENCE</scope>
    <source>
        <strain evidence="11">CBS 232.78</strain>
    </source>
</reference>
<dbReference type="Pfam" id="PF02765">
    <property type="entry name" value="POT1"/>
    <property type="match status" value="1"/>
</dbReference>
<dbReference type="Proteomes" id="UP001285441">
    <property type="component" value="Unassembled WGS sequence"/>
</dbReference>
<evidence type="ECO:0000259" key="10">
    <source>
        <dbReference type="SMART" id="SM00976"/>
    </source>
</evidence>
<evidence type="ECO:0000256" key="1">
    <source>
        <dbReference type="ARBA" id="ARBA00004123"/>
    </source>
</evidence>
<dbReference type="GO" id="GO:0010521">
    <property type="term" value="F:telomerase inhibitor activity"/>
    <property type="evidence" value="ECO:0007669"/>
    <property type="project" value="TreeGrafter"/>
</dbReference>
<name>A0AAE0KKE7_9PEZI</name>
<dbReference type="InterPro" id="IPR032042">
    <property type="entry name" value="POT1PC"/>
</dbReference>
<dbReference type="AlphaFoldDB" id="A0AAE0KKE7"/>
<keyword evidence="8" id="KW-0539">Nucleus</keyword>
<comment type="similarity">
    <text evidence="3">Belongs to the telombin family.</text>
</comment>
<keyword evidence="12" id="KW-1185">Reference proteome</keyword>
<accession>A0AAE0KKE7</accession>
<feature type="compositionally biased region" description="Basic and acidic residues" evidence="9">
    <location>
        <begin position="341"/>
        <end position="369"/>
    </location>
</feature>
<dbReference type="EMBL" id="JAULSW010000006">
    <property type="protein sequence ID" value="KAK3378383.1"/>
    <property type="molecule type" value="Genomic_DNA"/>
</dbReference>
<organism evidence="11 12">
    <name type="scientific">Podospora didyma</name>
    <dbReference type="NCBI Taxonomy" id="330526"/>
    <lineage>
        <taxon>Eukaryota</taxon>
        <taxon>Fungi</taxon>
        <taxon>Dikarya</taxon>
        <taxon>Ascomycota</taxon>
        <taxon>Pezizomycotina</taxon>
        <taxon>Sordariomycetes</taxon>
        <taxon>Sordariomycetidae</taxon>
        <taxon>Sordariales</taxon>
        <taxon>Podosporaceae</taxon>
        <taxon>Podospora</taxon>
    </lineage>
</organism>
<dbReference type="PANTHER" id="PTHR14513:SF0">
    <property type="entry name" value="PROTECTION OF TELOMERES PROTEIN 1"/>
    <property type="match status" value="1"/>
</dbReference>
<comment type="caution">
    <text evidence="11">The sequence shown here is derived from an EMBL/GenBank/DDBJ whole genome shotgun (WGS) entry which is preliminary data.</text>
</comment>
<dbReference type="GO" id="GO:0016233">
    <property type="term" value="P:telomere capping"/>
    <property type="evidence" value="ECO:0007669"/>
    <property type="project" value="TreeGrafter"/>
</dbReference>
<feature type="compositionally biased region" description="Basic and acidic residues" evidence="9">
    <location>
        <begin position="426"/>
        <end position="438"/>
    </location>
</feature>
<dbReference type="GO" id="GO:0098505">
    <property type="term" value="F:G-rich strand telomeric DNA binding"/>
    <property type="evidence" value="ECO:0007669"/>
    <property type="project" value="TreeGrafter"/>
</dbReference>
<evidence type="ECO:0000256" key="6">
    <source>
        <dbReference type="ARBA" id="ARBA00022895"/>
    </source>
</evidence>
<feature type="region of interest" description="Disordered" evidence="9">
    <location>
        <begin position="327"/>
        <end position="439"/>
    </location>
</feature>
<evidence type="ECO:0000256" key="2">
    <source>
        <dbReference type="ARBA" id="ARBA00004574"/>
    </source>
</evidence>
<dbReference type="Pfam" id="PF16686">
    <property type="entry name" value="POT1PC"/>
    <property type="match status" value="1"/>
</dbReference>
<evidence type="ECO:0000256" key="5">
    <source>
        <dbReference type="ARBA" id="ARBA00022454"/>
    </source>
</evidence>
<dbReference type="InterPro" id="IPR028389">
    <property type="entry name" value="POT1"/>
</dbReference>
<proteinExistence type="inferred from homology"/>
<feature type="domain" description="Telomeric single stranded DNA binding POT1/Cdc13" evidence="10">
    <location>
        <begin position="20"/>
        <end position="166"/>
    </location>
</feature>